<reference evidence="2 3" key="1">
    <citation type="submission" date="2018-04" db="EMBL/GenBank/DDBJ databases">
        <title>Genomic Encyclopedia of Type Strains, Phase IV (KMG-IV): sequencing the most valuable type-strain genomes for metagenomic binning, comparative biology and taxonomic classification.</title>
        <authorList>
            <person name="Goeker M."/>
        </authorList>
    </citation>
    <scope>NUCLEOTIDE SEQUENCE [LARGE SCALE GENOMIC DNA]</scope>
    <source>
        <strain evidence="2 3">DSM 104150</strain>
    </source>
</reference>
<keyword evidence="3" id="KW-1185">Reference proteome</keyword>
<organism evidence="2 3">
    <name type="scientific">Sinimarinibacterium flocculans</name>
    <dbReference type="NCBI Taxonomy" id="985250"/>
    <lineage>
        <taxon>Bacteria</taxon>
        <taxon>Pseudomonadati</taxon>
        <taxon>Pseudomonadota</taxon>
        <taxon>Gammaproteobacteria</taxon>
        <taxon>Nevskiales</taxon>
        <taxon>Nevskiaceae</taxon>
        <taxon>Sinimarinibacterium</taxon>
    </lineage>
</organism>
<comment type="caution">
    <text evidence="2">The sequence shown here is derived from an EMBL/GenBank/DDBJ whole genome shotgun (WGS) entry which is preliminary data.</text>
</comment>
<gene>
    <name evidence="2" type="ORF">C8D93_108128</name>
</gene>
<proteinExistence type="predicted"/>
<dbReference type="RefSeq" id="WP_110265917.1">
    <property type="nucleotide sequence ID" value="NZ_CAKZQT010000032.1"/>
</dbReference>
<protein>
    <submittedName>
        <fullName evidence="2">Uncharacterized protein</fullName>
    </submittedName>
</protein>
<dbReference type="EMBL" id="QICN01000008">
    <property type="protein sequence ID" value="PXV66153.1"/>
    <property type="molecule type" value="Genomic_DNA"/>
</dbReference>
<evidence type="ECO:0000256" key="1">
    <source>
        <dbReference type="SAM" id="MobiDB-lite"/>
    </source>
</evidence>
<accession>A0A318E9R1</accession>
<feature type="compositionally biased region" description="Basic and acidic residues" evidence="1">
    <location>
        <begin position="122"/>
        <end position="134"/>
    </location>
</feature>
<feature type="region of interest" description="Disordered" evidence="1">
    <location>
        <begin position="114"/>
        <end position="142"/>
    </location>
</feature>
<evidence type="ECO:0000313" key="3">
    <source>
        <dbReference type="Proteomes" id="UP000248330"/>
    </source>
</evidence>
<dbReference type="AlphaFoldDB" id="A0A318E9R1"/>
<dbReference type="Proteomes" id="UP000248330">
    <property type="component" value="Unassembled WGS sequence"/>
</dbReference>
<sequence>MAAQKNLFEAATGQARVIKQGDLIQIVIDGGGAFVTTFEEFMPARKWAERKAASGNRVTDRGRFFEQIGVLISRPGTQAATRGPIKAVEALARKMKAGGYELGDWALPPELRFMQTGEEDPREIKKVSELKADPKSAQPPEA</sequence>
<evidence type="ECO:0000313" key="2">
    <source>
        <dbReference type="EMBL" id="PXV66153.1"/>
    </source>
</evidence>
<dbReference type="OrthoDB" id="7064535at2"/>
<name>A0A318E9R1_9GAMM</name>